<name>A0ABX3XCJ0_9BRAD</name>
<accession>A0ABX3XCJ0</accession>
<evidence type="ECO:0000313" key="1">
    <source>
        <dbReference type="EMBL" id="OSJ36374.1"/>
    </source>
</evidence>
<proteinExistence type="predicted"/>
<keyword evidence="2" id="KW-1185">Reference proteome</keyword>
<dbReference type="EMBL" id="NAFK01000092">
    <property type="protein sequence ID" value="OSJ36374.1"/>
    <property type="molecule type" value="Genomic_DNA"/>
</dbReference>
<sequence>MSPSKFNWCGKLSEALRCNSMFLALPIQLLTLVGNVVSVSLEYFQQHVLTFEIGKTLLAGLLS</sequence>
<reference evidence="1 2" key="1">
    <citation type="submission" date="2017-03" db="EMBL/GenBank/DDBJ databases">
        <title>Whole genome sequences of fourteen strains of Bradyrhizobium canariense and one strain of Bradyrhizobium japonicum isolated from Lupinus (Papilionoideae: Genisteae) species in Algeria.</title>
        <authorList>
            <person name="Crovadore J."/>
            <person name="Chekireb D."/>
            <person name="Brachmann A."/>
            <person name="Chablais R."/>
            <person name="Cochard B."/>
            <person name="Lefort F."/>
        </authorList>
    </citation>
    <scope>NUCLEOTIDE SEQUENCE [LARGE SCALE GENOMIC DNA]</scope>
    <source>
        <strain evidence="1 2">UBMAN05</strain>
    </source>
</reference>
<dbReference type="Proteomes" id="UP000193884">
    <property type="component" value="Unassembled WGS sequence"/>
</dbReference>
<comment type="caution">
    <text evidence="1">The sequence shown here is derived from an EMBL/GenBank/DDBJ whole genome shotgun (WGS) entry which is preliminary data.</text>
</comment>
<gene>
    <name evidence="1" type="ORF">BST63_00780</name>
</gene>
<evidence type="ECO:0000313" key="2">
    <source>
        <dbReference type="Proteomes" id="UP000193884"/>
    </source>
</evidence>
<organism evidence="1 2">
    <name type="scientific">Bradyrhizobium canariense</name>
    <dbReference type="NCBI Taxonomy" id="255045"/>
    <lineage>
        <taxon>Bacteria</taxon>
        <taxon>Pseudomonadati</taxon>
        <taxon>Pseudomonadota</taxon>
        <taxon>Alphaproteobacteria</taxon>
        <taxon>Hyphomicrobiales</taxon>
        <taxon>Nitrobacteraceae</taxon>
        <taxon>Bradyrhizobium</taxon>
    </lineage>
</organism>
<protein>
    <submittedName>
        <fullName evidence="1">Uncharacterized protein</fullName>
    </submittedName>
</protein>